<dbReference type="InterPro" id="IPR036812">
    <property type="entry name" value="NAD(P)_OxRdtase_dom_sf"/>
</dbReference>
<evidence type="ECO:0000256" key="11">
    <source>
        <dbReference type="PIRSR" id="PIRSR000097-3"/>
    </source>
</evidence>
<keyword evidence="3" id="KW-0560">Oxidoreductase</keyword>
<evidence type="ECO:0000256" key="6">
    <source>
        <dbReference type="ARBA" id="ARBA00066965"/>
    </source>
</evidence>
<dbReference type="EMBL" id="KV454539">
    <property type="protein sequence ID" value="ODV69083.1"/>
    <property type="molecule type" value="Genomic_DNA"/>
</dbReference>
<dbReference type="GeneID" id="30995478"/>
<feature type="domain" description="NADP-dependent oxidoreductase" evidence="12">
    <location>
        <begin position="22"/>
        <end position="274"/>
    </location>
</feature>
<dbReference type="PROSITE" id="PS00062">
    <property type="entry name" value="ALDOKETO_REDUCTASE_2"/>
    <property type="match status" value="1"/>
</dbReference>
<evidence type="ECO:0000256" key="2">
    <source>
        <dbReference type="ARBA" id="ARBA00022857"/>
    </source>
</evidence>
<organism evidence="13 14">
    <name type="scientific">Hyphopichia burtonii NRRL Y-1933</name>
    <dbReference type="NCBI Taxonomy" id="984485"/>
    <lineage>
        <taxon>Eukaryota</taxon>
        <taxon>Fungi</taxon>
        <taxon>Dikarya</taxon>
        <taxon>Ascomycota</taxon>
        <taxon>Saccharomycotina</taxon>
        <taxon>Pichiomycetes</taxon>
        <taxon>Debaryomycetaceae</taxon>
        <taxon>Hyphopichia</taxon>
    </lineage>
</organism>
<feature type="active site" description="Proton donor" evidence="9">
    <location>
        <position position="56"/>
    </location>
</feature>
<dbReference type="SUPFAM" id="SSF51430">
    <property type="entry name" value="NAD(P)-linked oxidoreductase"/>
    <property type="match status" value="1"/>
</dbReference>
<comment type="catalytic activity">
    <reaction evidence="4">
        <text>(R)-pantolactone + NADP(+) = 2-dehydropantolactone + NADPH + H(+)</text>
        <dbReference type="Rhea" id="RHEA:18981"/>
        <dbReference type="ChEBI" id="CHEBI:15378"/>
        <dbReference type="ChEBI" id="CHEBI:16719"/>
        <dbReference type="ChEBI" id="CHEBI:18395"/>
        <dbReference type="ChEBI" id="CHEBI:57783"/>
        <dbReference type="ChEBI" id="CHEBI:58349"/>
        <dbReference type="EC" id="1.1.1.358"/>
    </reaction>
</comment>
<dbReference type="InterPro" id="IPR018170">
    <property type="entry name" value="Aldo/ket_reductase_CS"/>
</dbReference>
<evidence type="ECO:0000256" key="9">
    <source>
        <dbReference type="PIRSR" id="PIRSR000097-1"/>
    </source>
</evidence>
<dbReference type="GO" id="GO:0042180">
    <property type="term" value="P:ketone metabolic process"/>
    <property type="evidence" value="ECO:0007669"/>
    <property type="project" value="UniProtKB-ARBA"/>
</dbReference>
<evidence type="ECO:0000256" key="7">
    <source>
        <dbReference type="ARBA" id="ARBA00079693"/>
    </source>
</evidence>
<dbReference type="STRING" id="984485.A0A1E4RP87"/>
<dbReference type="AlphaFoldDB" id="A0A1E4RP87"/>
<name>A0A1E4RP87_9ASCO</name>
<evidence type="ECO:0000256" key="8">
    <source>
        <dbReference type="ARBA" id="ARBA00081322"/>
    </source>
</evidence>
<comment type="catalytic activity">
    <reaction evidence="5">
        <text>isatin + NADPH + H(+) = 3-hydroxyindolin-2-one + NADP(+)</text>
        <dbReference type="Rhea" id="RHEA:68608"/>
        <dbReference type="ChEBI" id="CHEBI:15378"/>
        <dbReference type="ChEBI" id="CHEBI:27539"/>
        <dbReference type="ChEBI" id="CHEBI:28536"/>
        <dbReference type="ChEBI" id="CHEBI:57783"/>
        <dbReference type="ChEBI" id="CHEBI:58349"/>
    </reaction>
</comment>
<gene>
    <name evidence="13" type="ORF">HYPBUDRAFT_152270</name>
</gene>
<dbReference type="PIRSF" id="PIRSF000097">
    <property type="entry name" value="AKR"/>
    <property type="match status" value="1"/>
</dbReference>
<evidence type="ECO:0000313" key="14">
    <source>
        <dbReference type="Proteomes" id="UP000095085"/>
    </source>
</evidence>
<proteinExistence type="inferred from homology"/>
<evidence type="ECO:0000256" key="10">
    <source>
        <dbReference type="PIRSR" id="PIRSR000097-2"/>
    </source>
</evidence>
<feature type="site" description="Lowers pKa of active site Tyr" evidence="11">
    <location>
        <position position="81"/>
    </location>
</feature>
<dbReference type="EC" id="1.1.1.358" evidence="6"/>
<dbReference type="InterPro" id="IPR020471">
    <property type="entry name" value="AKR"/>
</dbReference>
<keyword evidence="2" id="KW-0521">NADP</keyword>
<dbReference type="Proteomes" id="UP000095085">
    <property type="component" value="Unassembled WGS sequence"/>
</dbReference>
<evidence type="ECO:0000256" key="5">
    <source>
        <dbReference type="ARBA" id="ARBA00051098"/>
    </source>
</evidence>
<dbReference type="Pfam" id="PF00248">
    <property type="entry name" value="Aldo_ket_red"/>
    <property type="match status" value="1"/>
</dbReference>
<dbReference type="PRINTS" id="PR00069">
    <property type="entry name" value="ALDKETRDTASE"/>
</dbReference>
<dbReference type="PANTHER" id="PTHR43827">
    <property type="entry name" value="2,5-DIKETO-D-GLUCONIC ACID REDUCTASE"/>
    <property type="match status" value="1"/>
</dbReference>
<dbReference type="GO" id="GO:0047011">
    <property type="term" value="F:2-dehydropantolactone reductase (A-specific) activity"/>
    <property type="evidence" value="ECO:0007669"/>
    <property type="project" value="UniProtKB-ARBA"/>
</dbReference>
<protein>
    <recommendedName>
        <fullName evidence="7">2-dehydropantolactone reductase</fullName>
        <ecNumber evidence="6">1.1.1.358</ecNumber>
    </recommendedName>
    <alternativeName>
        <fullName evidence="7">2-dehydropantolactone reductase</fullName>
    </alternativeName>
    <alternativeName>
        <fullName evidence="8">Ketopantoyl-lactone reductase</fullName>
    </alternativeName>
</protein>
<evidence type="ECO:0000256" key="4">
    <source>
        <dbReference type="ARBA" id="ARBA00050878"/>
    </source>
</evidence>
<reference evidence="14" key="1">
    <citation type="submission" date="2016-05" db="EMBL/GenBank/DDBJ databases">
        <title>Comparative genomics of biotechnologically important yeasts.</title>
        <authorList>
            <consortium name="DOE Joint Genome Institute"/>
            <person name="Riley R."/>
            <person name="Haridas S."/>
            <person name="Wolfe K.H."/>
            <person name="Lopes M.R."/>
            <person name="Hittinger C.T."/>
            <person name="Goker M."/>
            <person name="Salamov A."/>
            <person name="Wisecaver J."/>
            <person name="Long T.M."/>
            <person name="Aerts A.L."/>
            <person name="Barry K."/>
            <person name="Choi C."/>
            <person name="Clum A."/>
            <person name="Coughlan A.Y."/>
            <person name="Deshpande S."/>
            <person name="Douglass A.P."/>
            <person name="Hanson S.J."/>
            <person name="Klenk H.-P."/>
            <person name="Labutti K."/>
            <person name="Lapidus A."/>
            <person name="Lindquist E."/>
            <person name="Lipzen A."/>
            <person name="Meier-Kolthoff J.P."/>
            <person name="Ohm R.A."/>
            <person name="Otillar R.P."/>
            <person name="Pangilinan J."/>
            <person name="Peng Y."/>
            <person name="Rokas A."/>
            <person name="Rosa C.A."/>
            <person name="Scheuner C."/>
            <person name="Sibirny A.A."/>
            <person name="Slot J.C."/>
            <person name="Stielow J.B."/>
            <person name="Sun H."/>
            <person name="Kurtzman C.P."/>
            <person name="Blackwell M."/>
            <person name="Grigoriev I.V."/>
            <person name="Jeffries T.W."/>
        </authorList>
    </citation>
    <scope>NUCLEOTIDE SEQUENCE [LARGE SCALE GENOMIC DNA]</scope>
    <source>
        <strain evidence="14">NRRL Y-1933</strain>
    </source>
</reference>
<keyword evidence="14" id="KW-1185">Reference proteome</keyword>
<dbReference type="InterPro" id="IPR023210">
    <property type="entry name" value="NADP_OxRdtase_dom"/>
</dbReference>
<dbReference type="PROSITE" id="PS00798">
    <property type="entry name" value="ALDOKETO_REDUCTASE_1"/>
    <property type="match status" value="1"/>
</dbReference>
<evidence type="ECO:0000256" key="3">
    <source>
        <dbReference type="ARBA" id="ARBA00023002"/>
    </source>
</evidence>
<evidence type="ECO:0000256" key="1">
    <source>
        <dbReference type="ARBA" id="ARBA00007905"/>
    </source>
</evidence>
<evidence type="ECO:0000259" key="12">
    <source>
        <dbReference type="Pfam" id="PF00248"/>
    </source>
</evidence>
<feature type="binding site" evidence="10">
    <location>
        <position position="112"/>
    </location>
    <ligand>
        <name>substrate</name>
    </ligand>
</feature>
<sequence>MASLQVNSDVFTLNDGSKIPAIGLGTWRADKKGEAYQSVLVALKNGYRHIDTAKIYGNEDEVGQAIIDSGVPRKEIYVTTKLWNTDHKNAAAALDKSLELLQLDYVDLYLVHWPAPVDENEKPLSNWTPNDSYKEIVKLLDTGKVKSVGISNYNLEQTKAVLEDPSIKVKPVVNQIEAHPLLTQPELYDYLYKNDIYIEAYSPLGSVDSPLLTNPTVVEIGKKHNANAGQVLVSWAVQRKTIVLPKSVTESRIIGNLKTFKLPEEDFEILNQLEKKDGTHRTNLFKGVFDSHSA</sequence>
<evidence type="ECO:0000313" key="13">
    <source>
        <dbReference type="EMBL" id="ODV69083.1"/>
    </source>
</evidence>
<dbReference type="FunFam" id="3.20.20.100:FF:000002">
    <property type="entry name" value="2,5-diketo-D-gluconic acid reductase A"/>
    <property type="match status" value="1"/>
</dbReference>
<dbReference type="PANTHER" id="PTHR43827:SF3">
    <property type="entry name" value="NADP-DEPENDENT OXIDOREDUCTASE DOMAIN-CONTAINING PROTEIN"/>
    <property type="match status" value="1"/>
</dbReference>
<dbReference type="Gene3D" id="3.20.20.100">
    <property type="entry name" value="NADP-dependent oxidoreductase domain"/>
    <property type="match status" value="1"/>
</dbReference>
<dbReference type="OrthoDB" id="416253at2759"/>
<accession>A0A1E4RP87</accession>
<dbReference type="RefSeq" id="XP_020078150.1">
    <property type="nucleotide sequence ID" value="XM_020220928.1"/>
</dbReference>
<comment type="similarity">
    <text evidence="1">Belongs to the aldo/keto reductase family.</text>
</comment>